<name>A0A8W8M3H2_MAGGI</name>
<evidence type="ECO:0008006" key="4">
    <source>
        <dbReference type="Google" id="ProtNLM"/>
    </source>
</evidence>
<evidence type="ECO:0000313" key="2">
    <source>
        <dbReference type="EnsemblMetazoa" id="G31024.2:cds"/>
    </source>
</evidence>
<sequence length="127" mass="14604">MEDSKVLRLFLTILMVTVPAQCGYYCYYYYSYIYYSTRQYCYYYYDYYYNDSSQSSYSPSAGVIAGAVIGGIVGCVIICAVVSWVCVRICQSHNHGQVLVYPQQPAVYTTSNTQQEYQRTYVRASSP</sequence>
<evidence type="ECO:0000256" key="1">
    <source>
        <dbReference type="SAM" id="Phobius"/>
    </source>
</evidence>
<dbReference type="EnsemblMetazoa" id="G31024.2">
    <property type="protein sequence ID" value="G31024.2:cds"/>
    <property type="gene ID" value="G31024"/>
</dbReference>
<dbReference type="EnsemblMetazoa" id="G31024.1">
    <property type="protein sequence ID" value="G31024.1:cds"/>
    <property type="gene ID" value="G31024"/>
</dbReference>
<protein>
    <recommendedName>
        <fullName evidence="4">Cysteine and tyrosine-rich protein 1</fullName>
    </recommendedName>
</protein>
<feature type="transmembrane region" description="Helical" evidence="1">
    <location>
        <begin position="7"/>
        <end position="30"/>
    </location>
</feature>
<dbReference type="Proteomes" id="UP000005408">
    <property type="component" value="Unassembled WGS sequence"/>
</dbReference>
<accession>A0A8W8M3H2</accession>
<keyword evidence="1" id="KW-0812">Transmembrane</keyword>
<keyword evidence="1" id="KW-0472">Membrane</keyword>
<dbReference type="AlphaFoldDB" id="A0A8W8M3H2"/>
<feature type="transmembrane region" description="Helical" evidence="1">
    <location>
        <begin position="63"/>
        <end position="87"/>
    </location>
</feature>
<evidence type="ECO:0000313" key="3">
    <source>
        <dbReference type="Proteomes" id="UP000005408"/>
    </source>
</evidence>
<keyword evidence="1" id="KW-1133">Transmembrane helix</keyword>
<reference evidence="2" key="1">
    <citation type="submission" date="2022-08" db="UniProtKB">
        <authorList>
            <consortium name="EnsemblMetazoa"/>
        </authorList>
    </citation>
    <scope>IDENTIFICATION</scope>
    <source>
        <strain evidence="2">05x7-T-G4-1.051#20</strain>
    </source>
</reference>
<organism evidence="2 3">
    <name type="scientific">Magallana gigas</name>
    <name type="common">Pacific oyster</name>
    <name type="synonym">Crassostrea gigas</name>
    <dbReference type="NCBI Taxonomy" id="29159"/>
    <lineage>
        <taxon>Eukaryota</taxon>
        <taxon>Metazoa</taxon>
        <taxon>Spiralia</taxon>
        <taxon>Lophotrochozoa</taxon>
        <taxon>Mollusca</taxon>
        <taxon>Bivalvia</taxon>
        <taxon>Autobranchia</taxon>
        <taxon>Pteriomorphia</taxon>
        <taxon>Ostreida</taxon>
        <taxon>Ostreoidea</taxon>
        <taxon>Ostreidae</taxon>
        <taxon>Magallana</taxon>
    </lineage>
</organism>
<keyword evidence="3" id="KW-1185">Reference proteome</keyword>
<proteinExistence type="predicted"/>